<evidence type="ECO:0000313" key="2">
    <source>
        <dbReference type="EMBL" id="VDP22125.1"/>
    </source>
</evidence>
<dbReference type="EMBL" id="UZAJ01042231">
    <property type="protein sequence ID" value="VDP22125.1"/>
    <property type="molecule type" value="Genomic_DNA"/>
</dbReference>
<dbReference type="WBParaSite" id="OFLC_0001549601-mRNA-1">
    <property type="protein sequence ID" value="OFLC_0001549601-mRNA-1"/>
    <property type="gene ID" value="OFLC_0001549601"/>
</dbReference>
<evidence type="ECO:0000256" key="1">
    <source>
        <dbReference type="SAM" id="Phobius"/>
    </source>
</evidence>
<evidence type="ECO:0000313" key="3">
    <source>
        <dbReference type="Proteomes" id="UP000267606"/>
    </source>
</evidence>
<proteinExistence type="predicted"/>
<keyword evidence="1" id="KW-0812">Transmembrane</keyword>
<keyword evidence="3" id="KW-1185">Reference proteome</keyword>
<reference evidence="4" key="1">
    <citation type="submission" date="2016-06" db="UniProtKB">
        <authorList>
            <consortium name="WormBaseParasite"/>
        </authorList>
    </citation>
    <scope>IDENTIFICATION</scope>
</reference>
<accession>A0A183I6X3</accession>
<sequence length="132" mass="14285">MFPYKSSILLMFTISNLSTAQFISPFGGFGAFAAPPGLLNPFFGPVGGLGMAMGFNPMLMSTMGMNMFTNPNSYLPSFPNPYASLAFTNNGNSLGYGTQKYGASTYSRRQFMPAYGGCMNRYGCGYGFQKKQ</sequence>
<dbReference type="Proteomes" id="UP000267606">
    <property type="component" value="Unassembled WGS sequence"/>
</dbReference>
<gene>
    <name evidence="2" type="ORF">OFLC_LOCUS15485</name>
</gene>
<keyword evidence="1" id="KW-0472">Membrane</keyword>
<protein>
    <submittedName>
        <fullName evidence="2 4">Uncharacterized protein</fullName>
    </submittedName>
</protein>
<dbReference type="AlphaFoldDB" id="A0A183I6X3"/>
<organism evidence="4">
    <name type="scientific">Onchocerca flexuosa</name>
    <dbReference type="NCBI Taxonomy" id="387005"/>
    <lineage>
        <taxon>Eukaryota</taxon>
        <taxon>Metazoa</taxon>
        <taxon>Ecdysozoa</taxon>
        <taxon>Nematoda</taxon>
        <taxon>Chromadorea</taxon>
        <taxon>Rhabditida</taxon>
        <taxon>Spirurina</taxon>
        <taxon>Spiruromorpha</taxon>
        <taxon>Filarioidea</taxon>
        <taxon>Onchocercidae</taxon>
        <taxon>Onchocerca</taxon>
    </lineage>
</organism>
<evidence type="ECO:0000313" key="4">
    <source>
        <dbReference type="WBParaSite" id="OFLC_0001549601-mRNA-1"/>
    </source>
</evidence>
<feature type="transmembrane region" description="Helical" evidence="1">
    <location>
        <begin position="43"/>
        <end position="60"/>
    </location>
</feature>
<reference evidence="2 3" key="2">
    <citation type="submission" date="2018-11" db="EMBL/GenBank/DDBJ databases">
        <authorList>
            <consortium name="Pathogen Informatics"/>
        </authorList>
    </citation>
    <scope>NUCLEOTIDE SEQUENCE [LARGE SCALE GENOMIC DNA]</scope>
</reference>
<keyword evidence="1" id="KW-1133">Transmembrane helix</keyword>
<name>A0A183I6X3_9BILA</name>